<evidence type="ECO:0000256" key="5">
    <source>
        <dbReference type="SAM" id="MobiDB-lite"/>
    </source>
</evidence>
<dbReference type="SUPFAM" id="SSF53383">
    <property type="entry name" value="PLP-dependent transferases"/>
    <property type="match status" value="1"/>
</dbReference>
<organism evidence="7 8">
    <name type="scientific">Glycomyces niveus</name>
    <dbReference type="NCBI Taxonomy" id="2820287"/>
    <lineage>
        <taxon>Bacteria</taxon>
        <taxon>Bacillati</taxon>
        <taxon>Actinomycetota</taxon>
        <taxon>Actinomycetes</taxon>
        <taxon>Glycomycetales</taxon>
        <taxon>Glycomycetaceae</taxon>
        <taxon>Glycomyces</taxon>
    </lineage>
</organism>
<keyword evidence="4" id="KW-0663">Pyridoxal phosphate</keyword>
<dbReference type="Proteomes" id="UP000681341">
    <property type="component" value="Unassembled WGS sequence"/>
</dbReference>
<evidence type="ECO:0000256" key="3">
    <source>
        <dbReference type="ARBA" id="ARBA00022679"/>
    </source>
</evidence>
<evidence type="ECO:0000256" key="1">
    <source>
        <dbReference type="ARBA" id="ARBA00001933"/>
    </source>
</evidence>
<dbReference type="InterPro" id="IPR004839">
    <property type="entry name" value="Aminotransferase_I/II_large"/>
</dbReference>
<evidence type="ECO:0000256" key="2">
    <source>
        <dbReference type="ARBA" id="ARBA00022576"/>
    </source>
</evidence>
<dbReference type="Pfam" id="PF00155">
    <property type="entry name" value="Aminotran_1_2"/>
    <property type="match status" value="1"/>
</dbReference>
<dbReference type="Gene3D" id="3.40.640.10">
    <property type="entry name" value="Type I PLP-dependent aspartate aminotransferase-like (Major domain)"/>
    <property type="match status" value="1"/>
</dbReference>
<feature type="domain" description="Aminotransferase class I/classII large" evidence="6">
    <location>
        <begin position="72"/>
        <end position="429"/>
    </location>
</feature>
<dbReference type="InterPro" id="IPR015421">
    <property type="entry name" value="PyrdxlP-dep_Trfase_major"/>
</dbReference>
<keyword evidence="3" id="KW-0808">Transferase</keyword>
<proteinExistence type="predicted"/>
<reference evidence="7 8" key="1">
    <citation type="submission" date="2021-03" db="EMBL/GenBank/DDBJ databases">
        <title>Glycomyces sp. nov., a novel actinomycete isolated from soil.</title>
        <authorList>
            <person name="Yang X."/>
            <person name="Xu X."/>
        </authorList>
    </citation>
    <scope>NUCLEOTIDE SEQUENCE [LARGE SCALE GENOMIC DNA]</scope>
    <source>
        <strain evidence="7 8">NEAU-S30</strain>
    </source>
</reference>
<evidence type="ECO:0000256" key="4">
    <source>
        <dbReference type="ARBA" id="ARBA00022898"/>
    </source>
</evidence>
<protein>
    <submittedName>
        <fullName evidence="7">PLP-dependent aminotransferase family protein</fullName>
    </submittedName>
</protein>
<evidence type="ECO:0000313" key="7">
    <source>
        <dbReference type="EMBL" id="MBO3734563.1"/>
    </source>
</evidence>
<evidence type="ECO:0000259" key="6">
    <source>
        <dbReference type="Pfam" id="PF00155"/>
    </source>
</evidence>
<dbReference type="CDD" id="cd00609">
    <property type="entry name" value="AAT_like"/>
    <property type="match status" value="1"/>
</dbReference>
<dbReference type="InterPro" id="IPR015424">
    <property type="entry name" value="PyrdxlP-dep_Trfase"/>
</dbReference>
<dbReference type="EMBL" id="JAGFNP010000010">
    <property type="protein sequence ID" value="MBO3734563.1"/>
    <property type="molecule type" value="Genomic_DNA"/>
</dbReference>
<feature type="region of interest" description="Disordered" evidence="5">
    <location>
        <begin position="1"/>
        <end position="24"/>
    </location>
</feature>
<gene>
    <name evidence="7" type="ORF">J5V16_17185</name>
</gene>
<dbReference type="GO" id="GO:0008483">
    <property type="term" value="F:transaminase activity"/>
    <property type="evidence" value="ECO:0007669"/>
    <property type="project" value="UniProtKB-KW"/>
</dbReference>
<comment type="cofactor">
    <cofactor evidence="1">
        <name>pyridoxal 5'-phosphate</name>
        <dbReference type="ChEBI" id="CHEBI:597326"/>
    </cofactor>
</comment>
<dbReference type="InterPro" id="IPR015422">
    <property type="entry name" value="PyrdxlP-dep_Trfase_small"/>
</dbReference>
<sequence length="448" mass="48079">MSTASGRQPLDDAAAPTRDHGARATRTIRGGLRVSGTTLDDYTGRYASRVHGMAQSEIRALFSVASRPEVVSLAGGNPYTAALPMDELGEMFTRLLSQVGAEALGYCPGQGSIALREALCGVLELSGIRASADDLVLTTGAQQGLDLLARTFLDPGDIVLAEGPTYVGALGAFQAAQADVRHLPMDDDGLIPAGLEEGLAALEREGRRAKFLYTIPTYQNPAGVTLTEERREEILAIAERHGLLVIEDDPYSMISFEGAPPAPLRARAERGVIYLGTVSKIFAAGLRLGWVLAPPAVRDKLLLAIEASILCPSGLTQEATLRFLTEMEWRQQVKVFNTLYRDRRDALLGALGDYMPEGMTWTVPGGGLFIWATLPEGLDSKAMLPRALQERVAYVPGTGFYADGNGRREMRLNFSTQTSETIREGVRRLAGVVAGDIDLRDTFAGGAA</sequence>
<keyword evidence="2 7" id="KW-0032">Aminotransferase</keyword>
<keyword evidence="8" id="KW-1185">Reference proteome</keyword>
<dbReference type="Gene3D" id="3.90.1150.10">
    <property type="entry name" value="Aspartate Aminotransferase, domain 1"/>
    <property type="match status" value="1"/>
</dbReference>
<evidence type="ECO:0000313" key="8">
    <source>
        <dbReference type="Proteomes" id="UP000681341"/>
    </source>
</evidence>
<dbReference type="PANTHER" id="PTHR42790:SF19">
    <property type="entry name" value="KYNURENINE_ALPHA-AMINOADIPATE AMINOTRANSFERASE, MITOCHONDRIAL"/>
    <property type="match status" value="1"/>
</dbReference>
<dbReference type="InterPro" id="IPR050859">
    <property type="entry name" value="Class-I_PLP-dep_aminotransf"/>
</dbReference>
<name>A0ABS3U715_9ACTN</name>
<accession>A0ABS3U715</accession>
<dbReference type="PANTHER" id="PTHR42790">
    <property type="entry name" value="AMINOTRANSFERASE"/>
    <property type="match status" value="1"/>
</dbReference>
<comment type="caution">
    <text evidence="7">The sequence shown here is derived from an EMBL/GenBank/DDBJ whole genome shotgun (WGS) entry which is preliminary data.</text>
</comment>